<dbReference type="InterPro" id="IPR011050">
    <property type="entry name" value="Pectin_lyase_fold/virulence"/>
</dbReference>
<feature type="domain" description="Rhamnogalacturonase A/B/Epimerase-like pectate lyase" evidence="5">
    <location>
        <begin position="134"/>
        <end position="356"/>
    </location>
</feature>
<dbReference type="Gene3D" id="2.160.20.10">
    <property type="entry name" value="Single-stranded right-handed beta-helix, Pectin lyase-like"/>
    <property type="match status" value="2"/>
</dbReference>
<dbReference type="GO" id="GO:0016829">
    <property type="term" value="F:lyase activity"/>
    <property type="evidence" value="ECO:0007669"/>
    <property type="project" value="UniProtKB-KW"/>
</dbReference>
<evidence type="ECO:0000256" key="4">
    <source>
        <dbReference type="SAM" id="SignalP"/>
    </source>
</evidence>
<name>A0A318Z144_9EURO</name>
<dbReference type="STRING" id="1450539.A0A318Z144"/>
<dbReference type="Pfam" id="PF12708">
    <property type="entry name" value="Pect-lyase_RHGA_epim"/>
    <property type="match status" value="2"/>
</dbReference>
<evidence type="ECO:0000256" key="1">
    <source>
        <dbReference type="ARBA" id="ARBA00004613"/>
    </source>
</evidence>
<keyword evidence="6" id="KW-0456">Lyase</keyword>
<dbReference type="SUPFAM" id="SSF51126">
    <property type="entry name" value="Pectin lyase-like"/>
    <property type="match status" value="2"/>
</dbReference>
<accession>A0A318Z144</accession>
<reference evidence="6 7" key="1">
    <citation type="submission" date="2016-12" db="EMBL/GenBank/DDBJ databases">
        <title>The genomes of Aspergillus section Nigri reveals drivers in fungal speciation.</title>
        <authorList>
            <consortium name="DOE Joint Genome Institute"/>
            <person name="Vesth T.C."/>
            <person name="Nybo J."/>
            <person name="Theobald S."/>
            <person name="Brandl J."/>
            <person name="Frisvad J.C."/>
            <person name="Nielsen K.F."/>
            <person name="Lyhne E.K."/>
            <person name="Kogle M.E."/>
            <person name="Kuo A."/>
            <person name="Riley R."/>
            <person name="Clum A."/>
            <person name="Nolan M."/>
            <person name="Lipzen A."/>
            <person name="Salamov A."/>
            <person name="Henrissat B."/>
            <person name="Wiebenga A."/>
            <person name="De Vries R.P."/>
            <person name="Grigoriev I.V."/>
            <person name="Mortensen U.H."/>
            <person name="Andersen M.R."/>
            <person name="Baker S.E."/>
        </authorList>
    </citation>
    <scope>NUCLEOTIDE SEQUENCE [LARGE SCALE GENOMIC DNA]</scope>
    <source>
        <strain evidence="6 7">JOP 1030-1</strain>
    </source>
</reference>
<dbReference type="CDD" id="cd23668">
    <property type="entry name" value="GH55_beta13glucanase-like"/>
    <property type="match status" value="1"/>
</dbReference>
<dbReference type="FunFam" id="2.160.20.10:FF:000043">
    <property type="entry name" value="Exo-beta-1,3-glucanase, putative"/>
    <property type="match status" value="1"/>
</dbReference>
<dbReference type="RefSeq" id="XP_025427003.1">
    <property type="nucleotide sequence ID" value="XM_025579809.1"/>
</dbReference>
<dbReference type="PANTHER" id="PTHR33928:SF2">
    <property type="entry name" value="PECTATE LYASE SUPERFAMILY PROTEIN DOMAIN-CONTAINING PROTEIN-RELATED"/>
    <property type="match status" value="1"/>
</dbReference>
<evidence type="ECO:0000259" key="5">
    <source>
        <dbReference type="Pfam" id="PF12708"/>
    </source>
</evidence>
<evidence type="ECO:0000256" key="2">
    <source>
        <dbReference type="ARBA" id="ARBA00022525"/>
    </source>
</evidence>
<dbReference type="InterPro" id="IPR039279">
    <property type="entry name" value="QRT3-like"/>
</dbReference>
<dbReference type="OrthoDB" id="1046782at2759"/>
<feature type="signal peptide" evidence="4">
    <location>
        <begin position="1"/>
        <end position="22"/>
    </location>
</feature>
<feature type="chain" id="PRO_5016239175" evidence="4">
    <location>
        <begin position="23"/>
        <end position="833"/>
    </location>
</feature>
<evidence type="ECO:0000313" key="7">
    <source>
        <dbReference type="Proteomes" id="UP000248349"/>
    </source>
</evidence>
<evidence type="ECO:0000313" key="6">
    <source>
        <dbReference type="EMBL" id="PYH41021.1"/>
    </source>
</evidence>
<feature type="domain" description="Rhamnogalacturonase A/B/Epimerase-like pectate lyase" evidence="5">
    <location>
        <begin position="481"/>
        <end position="544"/>
    </location>
</feature>
<proteinExistence type="predicted"/>
<dbReference type="GO" id="GO:0004650">
    <property type="term" value="F:polygalacturonase activity"/>
    <property type="evidence" value="ECO:0007669"/>
    <property type="project" value="InterPro"/>
</dbReference>
<keyword evidence="3 4" id="KW-0732">Signal</keyword>
<sequence>MAHAAFAFLCISWLSLFSLVNARPQGGWWNTSMPRVENTSPSLPSTQPSPSSGSFPLRSYIPEPIGIPFAIQNRTAQPWVSLNEPVVHQPNAAAPTALCASSGDSGGGYWYADIEHNGQSSFLDSSHKEAYTVFRNVVDDFGADNTGSRDAAQAIQAAIQAGPSNGPDRASHSMGTTGQPAIVYLPAGTYLLASSLQLFVGTVIIGDPTNPPIIKAAANFPDDHLIYAKDPNFGGTINFYIGMKNVVLDSTGVAYDKNIALLDWTVSQATQLTNVGFNMPVGTATHIGLTTQYDYNSNLIMNDLWFKGGAVGMKLSGQQWVFKNLSFLGTTTAVVAGGTDITFLGCRFEQCKTGIDAHGTSGSLTVIDTSVTSVGTFITTGTSDTAGNSIVLENISNYGNTVKVGDAIVLSGGVSDTWVHGHLYTSGSNQMQATNGQLVSTSRVSALLSGNKYFTKAPPTYQEYTASQVLNIKNVPGKPVYGDGETDDTRNINAILSSNKDCKLIYFPAGTYVVTDTIQIPSGSRIIGDAFAATISAVGSNFEDEAAPRAMIRVGNPGDVGVAQISDMVFTVADILPGCQLVEVNIAGTKPGDVGFWNAHFRIGGAVGSLVESQCTGSPDNCKAAYGLLHLTSTSSVYVENMWGWTADHDLDGDSAQTISTGRGMLVEATAATWLVGTGMEHNTLYQYNFHKARNVFSALQQSESPYWQGVGSTLAPAPWDGALRDSDPDFAGCGGDDALCRMALFERIYESSDLFLYGGCNWVFFNDNGNCPKGDCQRNAVLVEDSSQVYLYGTNTKSTTNMVVDGEGTPIARQADNAGGWGGVIAAYLYNS</sequence>
<dbReference type="GeneID" id="37081038"/>
<organism evidence="6 7">
    <name type="scientific">Aspergillus saccharolyticus JOP 1030-1</name>
    <dbReference type="NCBI Taxonomy" id="1450539"/>
    <lineage>
        <taxon>Eukaryota</taxon>
        <taxon>Fungi</taxon>
        <taxon>Dikarya</taxon>
        <taxon>Ascomycota</taxon>
        <taxon>Pezizomycotina</taxon>
        <taxon>Eurotiomycetes</taxon>
        <taxon>Eurotiomycetidae</taxon>
        <taxon>Eurotiales</taxon>
        <taxon>Aspergillaceae</taxon>
        <taxon>Aspergillus</taxon>
        <taxon>Aspergillus subgen. Circumdati</taxon>
    </lineage>
</organism>
<evidence type="ECO:0000256" key="3">
    <source>
        <dbReference type="ARBA" id="ARBA00022729"/>
    </source>
</evidence>
<comment type="subcellular location">
    <subcellularLocation>
        <location evidence="1">Secreted</location>
    </subcellularLocation>
</comment>
<keyword evidence="7" id="KW-1185">Reference proteome</keyword>
<dbReference type="GO" id="GO:0005576">
    <property type="term" value="C:extracellular region"/>
    <property type="evidence" value="ECO:0007669"/>
    <property type="project" value="UniProtKB-SubCell"/>
</dbReference>
<dbReference type="InterPro" id="IPR024535">
    <property type="entry name" value="RHGA/B-epi-like_pectate_lyase"/>
</dbReference>
<keyword evidence="2" id="KW-0964">Secreted</keyword>
<protein>
    <submittedName>
        <fullName evidence="6">Pectin lyase-like protein</fullName>
    </submittedName>
</protein>
<dbReference type="PANTHER" id="PTHR33928">
    <property type="entry name" value="POLYGALACTURONASE QRT3"/>
    <property type="match status" value="1"/>
</dbReference>
<gene>
    <name evidence="6" type="ORF">BP01DRAFT_426678</name>
</gene>
<dbReference type="FunFam" id="2.160.20.10:FF:000049">
    <property type="entry name" value="Putative exo-beta-1,3-glucanase"/>
    <property type="match status" value="1"/>
</dbReference>
<dbReference type="EMBL" id="KZ821271">
    <property type="protein sequence ID" value="PYH41021.1"/>
    <property type="molecule type" value="Genomic_DNA"/>
</dbReference>
<dbReference type="Proteomes" id="UP000248349">
    <property type="component" value="Unassembled WGS sequence"/>
</dbReference>
<dbReference type="InterPro" id="IPR012334">
    <property type="entry name" value="Pectin_lyas_fold"/>
</dbReference>
<dbReference type="AlphaFoldDB" id="A0A318Z144"/>